<sequence>MSTLQHRNVSDSHFGDNSTVNLGDVAVHYHLPHRPARAAVRVLPYPRNEDVVYRQDIVHELDRILPPRTTEHCSAALHGLGGSGCADRDCSIFWVHADSEATFVHDFQIIAKKLGLDTSLSKEDLLDAVRTCIEALEKWEDRRPCERISSITFLERRRERYFGRAAMKESQGR</sequence>
<gene>
    <name evidence="1" type="ORF">J7T54_002845</name>
</gene>
<proteinExistence type="predicted"/>
<dbReference type="OrthoDB" id="5986190at2759"/>
<evidence type="ECO:0000313" key="1">
    <source>
        <dbReference type="EMBL" id="KAI6777809.1"/>
    </source>
</evidence>
<dbReference type="Proteomes" id="UP001055219">
    <property type="component" value="Unassembled WGS sequence"/>
</dbReference>
<name>A0A9P9XUU5_9HYPO</name>
<dbReference type="AlphaFoldDB" id="A0A9P9XUU5"/>
<dbReference type="GeneID" id="75829353"/>
<keyword evidence="2" id="KW-1185">Reference proteome</keyword>
<reference evidence="1" key="1">
    <citation type="journal article" date="2021" name="J Fungi (Basel)">
        <title>Genomic and Metabolomic Analyses of the Marine Fungus Emericellopsis cladophorae: Insights into Saltwater Adaptability Mechanisms and Its Biosynthetic Potential.</title>
        <authorList>
            <person name="Goncalves M.F.M."/>
            <person name="Hilario S."/>
            <person name="Van de Peer Y."/>
            <person name="Esteves A.C."/>
            <person name="Alves A."/>
        </authorList>
    </citation>
    <scope>NUCLEOTIDE SEQUENCE</scope>
    <source>
        <strain evidence="1">MUM 19.33</strain>
    </source>
</reference>
<comment type="caution">
    <text evidence="1">The sequence shown here is derived from an EMBL/GenBank/DDBJ whole genome shotgun (WGS) entry which is preliminary data.</text>
</comment>
<evidence type="ECO:0000313" key="2">
    <source>
        <dbReference type="Proteomes" id="UP001055219"/>
    </source>
</evidence>
<protein>
    <submittedName>
        <fullName evidence="1">Uncharacterized protein</fullName>
    </submittedName>
</protein>
<dbReference type="RefSeq" id="XP_051358665.1">
    <property type="nucleotide sequence ID" value="XM_051510440.1"/>
</dbReference>
<reference evidence="1" key="2">
    <citation type="submission" date="2022-07" db="EMBL/GenBank/DDBJ databases">
        <authorList>
            <person name="Goncalves M.F.M."/>
            <person name="Hilario S."/>
            <person name="Van De Peer Y."/>
            <person name="Esteves A.C."/>
            <person name="Alves A."/>
        </authorList>
    </citation>
    <scope>NUCLEOTIDE SEQUENCE</scope>
    <source>
        <strain evidence="1">MUM 19.33</strain>
    </source>
</reference>
<organism evidence="1 2">
    <name type="scientific">Emericellopsis cladophorae</name>
    <dbReference type="NCBI Taxonomy" id="2686198"/>
    <lineage>
        <taxon>Eukaryota</taxon>
        <taxon>Fungi</taxon>
        <taxon>Dikarya</taxon>
        <taxon>Ascomycota</taxon>
        <taxon>Pezizomycotina</taxon>
        <taxon>Sordariomycetes</taxon>
        <taxon>Hypocreomycetidae</taxon>
        <taxon>Hypocreales</taxon>
        <taxon>Bionectriaceae</taxon>
        <taxon>Emericellopsis</taxon>
    </lineage>
</organism>
<accession>A0A9P9XUU5</accession>
<dbReference type="EMBL" id="JAGIXG020000102">
    <property type="protein sequence ID" value="KAI6777809.1"/>
    <property type="molecule type" value="Genomic_DNA"/>
</dbReference>